<dbReference type="AlphaFoldDB" id="A0A813KP48"/>
<proteinExistence type="inferred from homology"/>
<dbReference type="EMBL" id="CAJNNW010032298">
    <property type="protein sequence ID" value="CAE8712273.1"/>
    <property type="molecule type" value="Genomic_DNA"/>
</dbReference>
<feature type="non-terminal residue" evidence="2">
    <location>
        <position position="1"/>
    </location>
</feature>
<dbReference type="InterPro" id="IPR005322">
    <property type="entry name" value="Peptidase_C69"/>
</dbReference>
<dbReference type="PANTHER" id="PTHR12994">
    <property type="entry name" value="SECERNIN"/>
    <property type="match status" value="1"/>
</dbReference>
<dbReference type="PANTHER" id="PTHR12994:SF17">
    <property type="entry name" value="LD30995P"/>
    <property type="match status" value="1"/>
</dbReference>
<accession>A0A813KP48</accession>
<evidence type="ECO:0000313" key="2">
    <source>
        <dbReference type="EMBL" id="CAE8712273.1"/>
    </source>
</evidence>
<dbReference type="GO" id="GO:0006508">
    <property type="term" value="P:proteolysis"/>
    <property type="evidence" value="ECO:0007669"/>
    <property type="project" value="InterPro"/>
</dbReference>
<protein>
    <submittedName>
        <fullName evidence="2">Uncharacterized protein</fullName>
    </submittedName>
</protein>
<dbReference type="Proteomes" id="UP000626109">
    <property type="component" value="Unassembled WGS sequence"/>
</dbReference>
<gene>
    <name evidence="2" type="ORF">PGLA2088_LOCUS36961</name>
</gene>
<comment type="similarity">
    <text evidence="1">Belongs to the peptidase C69 family. Secernin subfamily.</text>
</comment>
<dbReference type="GO" id="GO:0070004">
    <property type="term" value="F:cysteine-type exopeptidase activity"/>
    <property type="evidence" value="ECO:0007669"/>
    <property type="project" value="InterPro"/>
</dbReference>
<evidence type="ECO:0000313" key="3">
    <source>
        <dbReference type="Proteomes" id="UP000626109"/>
    </source>
</evidence>
<sequence>VLTTLALQAHHAWACTVMAVGKDASSTGYPMVGHSDDSGGDTTDVRLTRVPRKKWPKGSLRPLYKWADGYPRVVSAALSPEYAPVGGQKEFVAIGHIPQVEETWAYWDADYGIQNEKGVAIGESTTTGRTVGWSADKPYGYNRAGIEDLSKIALERCATARCAVQTMGDIAVEQGFYS</sequence>
<name>A0A813KP48_POLGL</name>
<organism evidence="2 3">
    <name type="scientific">Polarella glacialis</name>
    <name type="common">Dinoflagellate</name>
    <dbReference type="NCBI Taxonomy" id="89957"/>
    <lineage>
        <taxon>Eukaryota</taxon>
        <taxon>Sar</taxon>
        <taxon>Alveolata</taxon>
        <taxon>Dinophyceae</taxon>
        <taxon>Suessiales</taxon>
        <taxon>Suessiaceae</taxon>
        <taxon>Polarella</taxon>
    </lineage>
</organism>
<comment type="caution">
    <text evidence="2">The sequence shown here is derived from an EMBL/GenBank/DDBJ whole genome shotgun (WGS) entry which is preliminary data.</text>
</comment>
<evidence type="ECO:0000256" key="1">
    <source>
        <dbReference type="ARBA" id="ARBA00005705"/>
    </source>
</evidence>
<dbReference type="GO" id="GO:0016805">
    <property type="term" value="F:dipeptidase activity"/>
    <property type="evidence" value="ECO:0007669"/>
    <property type="project" value="InterPro"/>
</dbReference>
<feature type="non-terminal residue" evidence="2">
    <location>
        <position position="178"/>
    </location>
</feature>
<reference evidence="2" key="1">
    <citation type="submission" date="2021-02" db="EMBL/GenBank/DDBJ databases">
        <authorList>
            <person name="Dougan E. K."/>
            <person name="Rhodes N."/>
            <person name="Thang M."/>
            <person name="Chan C."/>
        </authorList>
    </citation>
    <scope>NUCLEOTIDE SEQUENCE</scope>
</reference>